<feature type="compositionally biased region" description="Basic and acidic residues" evidence="2">
    <location>
        <begin position="581"/>
        <end position="610"/>
    </location>
</feature>
<feature type="domain" description="Protein kinase" evidence="3">
    <location>
        <begin position="86"/>
        <end position="377"/>
    </location>
</feature>
<dbReference type="Gene3D" id="1.10.510.10">
    <property type="entry name" value="Transferase(Phosphotransferase) domain 1"/>
    <property type="match status" value="1"/>
</dbReference>
<keyword evidence="1" id="KW-0547">Nucleotide-binding</keyword>
<comment type="caution">
    <text evidence="4">The sequence shown here is derived from an EMBL/GenBank/DDBJ whole genome shotgun (WGS) entry which is preliminary data.</text>
</comment>
<feature type="compositionally biased region" description="Basic and acidic residues" evidence="2">
    <location>
        <begin position="876"/>
        <end position="885"/>
    </location>
</feature>
<keyword evidence="1" id="KW-0067">ATP-binding</keyword>
<evidence type="ECO:0000313" key="4">
    <source>
        <dbReference type="EMBL" id="CAE7738247.1"/>
    </source>
</evidence>
<dbReference type="PROSITE" id="PS50011">
    <property type="entry name" value="PROTEIN_KINASE_DOM"/>
    <property type="match status" value="1"/>
</dbReference>
<evidence type="ECO:0000256" key="2">
    <source>
        <dbReference type="SAM" id="MobiDB-lite"/>
    </source>
</evidence>
<dbReference type="PANTHER" id="PTHR46146">
    <property type="entry name" value="SERINE/THREONINE-PROTEIN KINASE-LIKE PROTEIN CCR4"/>
    <property type="match status" value="1"/>
</dbReference>
<feature type="compositionally biased region" description="Polar residues" evidence="2">
    <location>
        <begin position="764"/>
        <end position="773"/>
    </location>
</feature>
<dbReference type="PROSITE" id="PS00107">
    <property type="entry name" value="PROTEIN_KINASE_ATP"/>
    <property type="match status" value="1"/>
</dbReference>
<protein>
    <recommendedName>
        <fullName evidence="3">Protein kinase domain-containing protein</fullName>
    </recommendedName>
</protein>
<feature type="compositionally biased region" description="Basic and acidic residues" evidence="2">
    <location>
        <begin position="939"/>
        <end position="954"/>
    </location>
</feature>
<reference evidence="4" key="1">
    <citation type="submission" date="2021-02" db="EMBL/GenBank/DDBJ databases">
        <authorList>
            <person name="Dougan E. K."/>
            <person name="Rhodes N."/>
            <person name="Thang M."/>
            <person name="Chan C."/>
        </authorList>
    </citation>
    <scope>NUCLEOTIDE SEQUENCE</scope>
</reference>
<dbReference type="PANTHER" id="PTHR46146:SF3">
    <property type="entry name" value="SERINE_THREONINE-PROTEIN KINASE-LIKE PROTEIN CCR3-RELATED"/>
    <property type="match status" value="1"/>
</dbReference>
<gene>
    <name evidence="4" type="ORF">SPIL2461_LOCUS21222</name>
</gene>
<dbReference type="OrthoDB" id="4062651at2759"/>
<feature type="compositionally biased region" description="Basic residues" evidence="2">
    <location>
        <begin position="978"/>
        <end position="988"/>
    </location>
</feature>
<evidence type="ECO:0000256" key="1">
    <source>
        <dbReference type="PROSITE-ProRule" id="PRU10141"/>
    </source>
</evidence>
<dbReference type="Pfam" id="PF00069">
    <property type="entry name" value="Pkinase"/>
    <property type="match status" value="1"/>
</dbReference>
<dbReference type="SUPFAM" id="SSF56112">
    <property type="entry name" value="Protein kinase-like (PK-like)"/>
    <property type="match status" value="1"/>
</dbReference>
<organism evidence="4 5">
    <name type="scientific">Symbiodinium pilosum</name>
    <name type="common">Dinoflagellate</name>
    <dbReference type="NCBI Taxonomy" id="2952"/>
    <lineage>
        <taxon>Eukaryota</taxon>
        <taxon>Sar</taxon>
        <taxon>Alveolata</taxon>
        <taxon>Dinophyceae</taxon>
        <taxon>Suessiales</taxon>
        <taxon>Symbiodiniaceae</taxon>
        <taxon>Symbiodinium</taxon>
    </lineage>
</organism>
<sequence length="988" mass="105949">MYQPWSQPGIVYAPPVAKPIQVTPGYAIHPGHPGGYAQPIHPAAQPAGQPVVLPHAESRPHRPSTQLREISLEYSYAELSASTSNWHDSRRLGSGSYGSVYKGELEDGSEVAIKAIDLGALGASGTAPEMAGFEEEVQMLSKFRHPNLVTLLGWGKHDSGSDRKRYLVYELLSGGDCFQRLQKSKKLSANSPFLWFERLSVCLDAAAGLSHMLNSKPKAFHRDIKSANILLDRHGTAKMADFGLSCTSSHANSLHVTVRTISGTPGYACPIYSRTGRVTEGSEVHSFGMVMLELLTGLAPATADPSRPSGIAYQVADAISQHSPGALERCLCALDANAGWPKDLAKEMAELALRAVHSQEEERPRFVEVVRTLRRLLERFPKPVQPHLAAPAAPPVQLVAPVAPSAVAPSAAPQLPPASPVSPSDIEPNPKALKALAVHSSQAAFALDFFAAIGVDLTTLPADLRRLCLAGASEDGVQTQTVPIGRFHQQRAFEAWVPDQRQNCISRTAFEIACGPKGERAVLTVRGSGLISVDGKAAPREMGIPLSSGAEIAFHHGADLAAVLLRLRFVAGSDLSLSEPGKTEGKPERIDRVETEKVEKVQPSSPREEPSSPCPRRAVRPMEDMEVRSPSARSRNGSGTWILACVYVEGLTAGQLADLPSAVRDIQVPGPLMLGLYVGEELVAQSHTVKLASGDHVWMGKLCASVVESPDVCAEAMLVEGPRGGQEAGQPESDAAFSSAAQITQQCQGPRLLTLSPPSRKVNDASSSPYRASWPSQVKRGTAMVCLELSGDGVLDVPASERRIGPASVADQPLIIGRKHQPEVHKRAVNPQCLKFMSRDHFSICSEHGLFRIEPLTSNPMWRFRAGADPLELEQQKPSDIRSGDRVALGTGSDNSPEAALHSLCWLFTVEGAEHVQAPRLSIPGARTPPSPGGAFPRTSEDKPWAIRVLRTEETSSPDSPASPARERLLSESGAPKAKAKSRAPKYL</sequence>
<dbReference type="AlphaFoldDB" id="A0A812XIQ0"/>
<dbReference type="EMBL" id="CAJNIZ010046058">
    <property type="protein sequence ID" value="CAE7738247.1"/>
    <property type="molecule type" value="Genomic_DNA"/>
</dbReference>
<feature type="region of interest" description="Disordered" evidence="2">
    <location>
        <begin position="753"/>
        <end position="773"/>
    </location>
</feature>
<dbReference type="InterPro" id="IPR000719">
    <property type="entry name" value="Prot_kinase_dom"/>
</dbReference>
<dbReference type="Proteomes" id="UP000649617">
    <property type="component" value="Unassembled WGS sequence"/>
</dbReference>
<feature type="binding site" evidence="1">
    <location>
        <position position="114"/>
    </location>
    <ligand>
        <name>ATP</name>
        <dbReference type="ChEBI" id="CHEBI:30616"/>
    </ligand>
</feature>
<dbReference type="SMART" id="SM00220">
    <property type="entry name" value="S_TKc"/>
    <property type="match status" value="1"/>
</dbReference>
<proteinExistence type="predicted"/>
<dbReference type="InterPro" id="IPR011009">
    <property type="entry name" value="Kinase-like_dom_sf"/>
</dbReference>
<dbReference type="GO" id="GO:0005524">
    <property type="term" value="F:ATP binding"/>
    <property type="evidence" value="ECO:0007669"/>
    <property type="project" value="UniProtKB-UniRule"/>
</dbReference>
<accession>A0A812XIQ0</accession>
<feature type="region of interest" description="Disordered" evidence="2">
    <location>
        <begin position="919"/>
        <end position="988"/>
    </location>
</feature>
<dbReference type="GO" id="GO:0004672">
    <property type="term" value="F:protein kinase activity"/>
    <property type="evidence" value="ECO:0007669"/>
    <property type="project" value="InterPro"/>
</dbReference>
<feature type="region of interest" description="Disordered" evidence="2">
    <location>
        <begin position="876"/>
        <end position="895"/>
    </location>
</feature>
<dbReference type="Gene3D" id="3.30.200.20">
    <property type="entry name" value="Phosphorylase Kinase, domain 1"/>
    <property type="match status" value="1"/>
</dbReference>
<evidence type="ECO:0000259" key="3">
    <source>
        <dbReference type="PROSITE" id="PS50011"/>
    </source>
</evidence>
<name>A0A812XIQ0_SYMPI</name>
<keyword evidence="5" id="KW-1185">Reference proteome</keyword>
<evidence type="ECO:0000313" key="5">
    <source>
        <dbReference type="Proteomes" id="UP000649617"/>
    </source>
</evidence>
<dbReference type="InterPro" id="IPR017441">
    <property type="entry name" value="Protein_kinase_ATP_BS"/>
</dbReference>
<feature type="region of interest" description="Disordered" evidence="2">
    <location>
        <begin position="576"/>
        <end position="633"/>
    </location>
</feature>